<dbReference type="CDD" id="cd00075">
    <property type="entry name" value="HATPase"/>
    <property type="match status" value="1"/>
</dbReference>
<dbReference type="Proteomes" id="UP001523216">
    <property type="component" value="Unassembled WGS sequence"/>
</dbReference>
<evidence type="ECO:0000256" key="6">
    <source>
        <dbReference type="ARBA" id="ARBA00022679"/>
    </source>
</evidence>
<evidence type="ECO:0000256" key="11">
    <source>
        <dbReference type="ARBA" id="ARBA00022989"/>
    </source>
</evidence>
<protein>
    <recommendedName>
        <fullName evidence="14">Sensor-like histidine kinase SenX3</fullName>
        <ecNumber evidence="3">2.7.13.3</ecNumber>
    </recommendedName>
</protein>
<comment type="caution">
    <text evidence="20">The sequence shown here is derived from an EMBL/GenBank/DDBJ whole genome shotgun (WGS) entry which is preliminary data.</text>
</comment>
<feature type="transmembrane region" description="Helical" evidence="16">
    <location>
        <begin position="121"/>
        <end position="143"/>
    </location>
</feature>
<dbReference type="InterPro" id="IPR005467">
    <property type="entry name" value="His_kinase_dom"/>
</dbReference>
<evidence type="ECO:0000256" key="5">
    <source>
        <dbReference type="ARBA" id="ARBA00022553"/>
    </source>
</evidence>
<evidence type="ECO:0000256" key="13">
    <source>
        <dbReference type="ARBA" id="ARBA00023136"/>
    </source>
</evidence>
<sequence length="1017" mass="108164">MGWRSSVARTLAFSLAFLGATYAGRLTVMDSTNLSLVWPAAGVSAVWFLVQYRSRWRSLDVAALSVITTAVNMATGASVALAAWFVLANLVQAGLFAYLVRRWLPHLVHDPLTRTQDLWRLMAAALVSTGGGALIGPTGVWAVSGTYSWPATAVWMTRNTVSILVLAAVWFTWRHAGRDIPGRWAATTPQRRFEYTALVVLSVAAYAAVFGLNNDLPLAFTVIGLTVWAGSRLNTAFVVLHGLVFGAVSVLCTLHGSGTFAYIGSHAAQALVAQAFVGMIAVFGLALALGRDERSALVTQLRTERTATADQAKLMTAIVNSMAEALTVVDEQGRLLVRNPAVRRLLGGVVSTSEHMAKPEFYGLFHPDGTPVEPDEMPYRRALAGTDVRGLDILVRNPGVPQGRLLSVSSTAVPGSLNGVRCAVTVFHDVTAERRHRDELAAFAGVVAHDLLNPLATVEGWTSWLIDALDEPGAPDDPQARDGLGRIGRAARRMRGMIDDLLSYTTARDAALAPTLVDLGVLVNDIAIARIDQAQSTGTPVPAFDIGELHAVYADPVLARQLLENLISNAIKYTGAGVVPRLRVRTGQADHLVTVTIDDNGIGIPDGQHESIFESFHRAHRSAGYSGTGLGLGICKRIVERHGGAIAATAGPDGHGSRFTFTLPADATVVPPPEDTPVPASSPPVAASGPGPDEDRPELFPATGFEHAAHLVLDYLHEQMPLAFWAVTRVEGGRQIYLYLDSDNGYGLRQGQSHPWEDSFCVHMAAGEAPAVAVDAQAVPAYAKAGVNKALTIGTYAGAVITEPDGRLFGAICGLDPGARVNDPRLADAEPLLALLGRLLTAALATDRLQDLATNALLRDHLGAKADALTGLPDRRGWEHIVERTQARFERLADPTVVVLIDLDGLRTTNDTRGRVTGDAYLKAAATVARRATRDTDFVARAGDDEFGLVLPGCTPSGAEAVINRISAELEAAMVPASIGWAATDPADGVPAALDRARAALHAAKHRKRSELLSSRH</sequence>
<dbReference type="InterPro" id="IPR004358">
    <property type="entry name" value="Sig_transdc_His_kin-like_C"/>
</dbReference>
<dbReference type="SMART" id="SM00388">
    <property type="entry name" value="HisKA"/>
    <property type="match status" value="1"/>
</dbReference>
<dbReference type="InterPro" id="IPR035965">
    <property type="entry name" value="PAS-like_dom_sf"/>
</dbReference>
<accession>A0ABT0Y9D7</accession>
<evidence type="ECO:0000256" key="15">
    <source>
        <dbReference type="SAM" id="MobiDB-lite"/>
    </source>
</evidence>
<dbReference type="InterPro" id="IPR043128">
    <property type="entry name" value="Rev_trsase/Diguanyl_cyclase"/>
</dbReference>
<dbReference type="InterPro" id="IPR003661">
    <property type="entry name" value="HisK_dim/P_dom"/>
</dbReference>
<feature type="transmembrane region" description="Helical" evidence="16">
    <location>
        <begin position="266"/>
        <end position="289"/>
    </location>
</feature>
<keyword evidence="7 16" id="KW-0812">Transmembrane</keyword>
<keyword evidence="12" id="KW-0902">Two-component regulatory system</keyword>
<dbReference type="Pfam" id="PF00990">
    <property type="entry name" value="GGDEF"/>
    <property type="match status" value="1"/>
</dbReference>
<keyword evidence="6" id="KW-0808">Transferase</keyword>
<dbReference type="PROSITE" id="PS50109">
    <property type="entry name" value="HIS_KIN"/>
    <property type="match status" value="1"/>
</dbReference>
<evidence type="ECO:0000256" key="7">
    <source>
        <dbReference type="ARBA" id="ARBA00022692"/>
    </source>
</evidence>
<dbReference type="CDD" id="cd01949">
    <property type="entry name" value="GGDEF"/>
    <property type="match status" value="1"/>
</dbReference>
<dbReference type="PANTHER" id="PTHR42878:SF7">
    <property type="entry name" value="SENSOR HISTIDINE KINASE GLRK"/>
    <property type="match status" value="1"/>
</dbReference>
<dbReference type="InterPro" id="IPR050351">
    <property type="entry name" value="BphY/WalK/GraS-like"/>
</dbReference>
<evidence type="ECO:0000313" key="20">
    <source>
        <dbReference type="EMBL" id="MCM4082657.1"/>
    </source>
</evidence>
<dbReference type="SUPFAM" id="SSF55073">
    <property type="entry name" value="Nucleotide cyclase"/>
    <property type="match status" value="1"/>
</dbReference>
<keyword evidence="10 20" id="KW-0067">ATP-binding</keyword>
<dbReference type="Pfam" id="PF05231">
    <property type="entry name" value="MASE1"/>
    <property type="match status" value="1"/>
</dbReference>
<evidence type="ECO:0000313" key="21">
    <source>
        <dbReference type="Proteomes" id="UP001523216"/>
    </source>
</evidence>
<dbReference type="Pfam" id="PF00512">
    <property type="entry name" value="HisKA"/>
    <property type="match status" value="1"/>
</dbReference>
<dbReference type="SMART" id="SM00267">
    <property type="entry name" value="GGDEF"/>
    <property type="match status" value="1"/>
</dbReference>
<dbReference type="SUPFAM" id="SSF47384">
    <property type="entry name" value="Homodimeric domain of signal transducing histidine kinase"/>
    <property type="match status" value="1"/>
</dbReference>
<dbReference type="InterPro" id="IPR036890">
    <property type="entry name" value="HATPase_C_sf"/>
</dbReference>
<evidence type="ECO:0000256" key="16">
    <source>
        <dbReference type="SAM" id="Phobius"/>
    </source>
</evidence>
<evidence type="ECO:0000256" key="3">
    <source>
        <dbReference type="ARBA" id="ARBA00012438"/>
    </source>
</evidence>
<dbReference type="InterPro" id="IPR029787">
    <property type="entry name" value="Nucleotide_cyclase"/>
</dbReference>
<dbReference type="PROSITE" id="PS50112">
    <property type="entry name" value="PAS"/>
    <property type="match status" value="1"/>
</dbReference>
<feature type="transmembrane region" description="Helical" evidence="16">
    <location>
        <begin position="155"/>
        <end position="173"/>
    </location>
</feature>
<reference evidence="20 21" key="1">
    <citation type="submission" date="2022-06" db="EMBL/GenBank/DDBJ databases">
        <title>Actinoplanes abujensis sp. nov., isolated from Nigerian arid soil.</title>
        <authorList>
            <person name="Ding P."/>
        </authorList>
    </citation>
    <scope>NUCLEOTIDE SEQUENCE [LARGE SCALE GENOMIC DNA]</scope>
    <source>
        <strain evidence="21">TRM88002</strain>
    </source>
</reference>
<keyword evidence="5" id="KW-0597">Phosphoprotein</keyword>
<feature type="transmembrane region" description="Helical" evidence="16">
    <location>
        <begin position="193"/>
        <end position="213"/>
    </location>
</feature>
<dbReference type="Gene3D" id="3.30.70.270">
    <property type="match status" value="1"/>
</dbReference>
<keyword evidence="11 16" id="KW-1133">Transmembrane helix</keyword>
<keyword evidence="21" id="KW-1185">Reference proteome</keyword>
<dbReference type="EC" id="2.7.13.3" evidence="3"/>
<dbReference type="InterPro" id="IPR036097">
    <property type="entry name" value="HisK_dim/P_sf"/>
</dbReference>
<dbReference type="Gene3D" id="3.30.450.20">
    <property type="entry name" value="PAS domain"/>
    <property type="match status" value="1"/>
</dbReference>
<keyword evidence="4" id="KW-1003">Cell membrane</keyword>
<dbReference type="InterPro" id="IPR000014">
    <property type="entry name" value="PAS"/>
</dbReference>
<feature type="transmembrane region" description="Helical" evidence="16">
    <location>
        <begin position="81"/>
        <end position="100"/>
    </location>
</feature>
<dbReference type="EMBL" id="JAMQOL010000050">
    <property type="protein sequence ID" value="MCM4082657.1"/>
    <property type="molecule type" value="Genomic_DNA"/>
</dbReference>
<evidence type="ECO:0000256" key="9">
    <source>
        <dbReference type="ARBA" id="ARBA00022777"/>
    </source>
</evidence>
<dbReference type="InterPro" id="IPR007895">
    <property type="entry name" value="MASE1"/>
</dbReference>
<feature type="domain" description="PAS" evidence="18">
    <location>
        <begin position="311"/>
        <end position="347"/>
    </location>
</feature>
<dbReference type="SUPFAM" id="SSF55874">
    <property type="entry name" value="ATPase domain of HSP90 chaperone/DNA topoisomerase II/histidine kinase"/>
    <property type="match status" value="1"/>
</dbReference>
<dbReference type="RefSeq" id="WP_251802388.1">
    <property type="nucleotide sequence ID" value="NZ_JAMQOL010000050.1"/>
</dbReference>
<name>A0ABT0Y9D7_9ACTN</name>
<dbReference type="PRINTS" id="PR00344">
    <property type="entry name" value="BCTRLSENSOR"/>
</dbReference>
<dbReference type="Pfam" id="PF02518">
    <property type="entry name" value="HATPase_c"/>
    <property type="match status" value="1"/>
</dbReference>
<dbReference type="PANTHER" id="PTHR42878">
    <property type="entry name" value="TWO-COMPONENT HISTIDINE KINASE"/>
    <property type="match status" value="1"/>
</dbReference>
<evidence type="ECO:0000256" key="4">
    <source>
        <dbReference type="ARBA" id="ARBA00022475"/>
    </source>
</evidence>
<dbReference type="CDD" id="cd00082">
    <property type="entry name" value="HisKA"/>
    <property type="match status" value="1"/>
</dbReference>
<keyword evidence="13 16" id="KW-0472">Membrane</keyword>
<dbReference type="PROSITE" id="PS50887">
    <property type="entry name" value="GGDEF"/>
    <property type="match status" value="1"/>
</dbReference>
<evidence type="ECO:0000256" key="8">
    <source>
        <dbReference type="ARBA" id="ARBA00022741"/>
    </source>
</evidence>
<comment type="catalytic activity">
    <reaction evidence="1">
        <text>ATP + protein L-histidine = ADP + protein N-phospho-L-histidine.</text>
        <dbReference type="EC" id="2.7.13.3"/>
    </reaction>
</comment>
<dbReference type="SMART" id="SM00387">
    <property type="entry name" value="HATPase_c"/>
    <property type="match status" value="1"/>
</dbReference>
<keyword evidence="9" id="KW-0418">Kinase</keyword>
<evidence type="ECO:0000259" key="18">
    <source>
        <dbReference type="PROSITE" id="PS50112"/>
    </source>
</evidence>
<evidence type="ECO:0000259" key="17">
    <source>
        <dbReference type="PROSITE" id="PS50109"/>
    </source>
</evidence>
<proteinExistence type="predicted"/>
<feature type="compositionally biased region" description="Pro residues" evidence="15">
    <location>
        <begin position="670"/>
        <end position="682"/>
    </location>
</feature>
<evidence type="ECO:0000256" key="10">
    <source>
        <dbReference type="ARBA" id="ARBA00022840"/>
    </source>
</evidence>
<dbReference type="InterPro" id="IPR003594">
    <property type="entry name" value="HATPase_dom"/>
</dbReference>
<organism evidence="20 21">
    <name type="scientific">Paractinoplanes hotanensis</name>
    <dbReference type="NCBI Taxonomy" id="2906497"/>
    <lineage>
        <taxon>Bacteria</taxon>
        <taxon>Bacillati</taxon>
        <taxon>Actinomycetota</taxon>
        <taxon>Actinomycetes</taxon>
        <taxon>Micromonosporales</taxon>
        <taxon>Micromonosporaceae</taxon>
        <taxon>Paractinoplanes</taxon>
    </lineage>
</organism>
<feature type="domain" description="Histidine kinase" evidence="17">
    <location>
        <begin position="446"/>
        <end position="667"/>
    </location>
</feature>
<evidence type="ECO:0000259" key="19">
    <source>
        <dbReference type="PROSITE" id="PS50887"/>
    </source>
</evidence>
<feature type="region of interest" description="Disordered" evidence="15">
    <location>
        <begin position="669"/>
        <end position="696"/>
    </location>
</feature>
<evidence type="ECO:0000256" key="12">
    <source>
        <dbReference type="ARBA" id="ARBA00023012"/>
    </source>
</evidence>
<evidence type="ECO:0000256" key="1">
    <source>
        <dbReference type="ARBA" id="ARBA00000085"/>
    </source>
</evidence>
<dbReference type="SUPFAM" id="SSF55781">
    <property type="entry name" value="GAF domain-like"/>
    <property type="match status" value="1"/>
</dbReference>
<feature type="transmembrane region" description="Helical" evidence="16">
    <location>
        <begin position="233"/>
        <end position="254"/>
    </location>
</feature>
<gene>
    <name evidence="20" type="ORF">LXN57_34325</name>
</gene>
<keyword evidence="8" id="KW-0547">Nucleotide-binding</keyword>
<dbReference type="InterPro" id="IPR000160">
    <property type="entry name" value="GGDEF_dom"/>
</dbReference>
<dbReference type="GO" id="GO:0005524">
    <property type="term" value="F:ATP binding"/>
    <property type="evidence" value="ECO:0007669"/>
    <property type="project" value="UniProtKB-KW"/>
</dbReference>
<feature type="domain" description="GGDEF" evidence="19">
    <location>
        <begin position="894"/>
        <end position="1017"/>
    </location>
</feature>
<dbReference type="Gene3D" id="3.30.565.10">
    <property type="entry name" value="Histidine kinase-like ATPase, C-terminal domain"/>
    <property type="match status" value="1"/>
</dbReference>
<dbReference type="NCBIfam" id="TIGR00254">
    <property type="entry name" value="GGDEF"/>
    <property type="match status" value="1"/>
</dbReference>
<dbReference type="SUPFAM" id="SSF55785">
    <property type="entry name" value="PYP-like sensor domain (PAS domain)"/>
    <property type="match status" value="1"/>
</dbReference>
<dbReference type="Gene3D" id="1.10.287.130">
    <property type="match status" value="1"/>
</dbReference>
<evidence type="ECO:0000256" key="2">
    <source>
        <dbReference type="ARBA" id="ARBA00004651"/>
    </source>
</evidence>
<evidence type="ECO:0000256" key="14">
    <source>
        <dbReference type="ARBA" id="ARBA00039401"/>
    </source>
</evidence>
<comment type="subcellular location">
    <subcellularLocation>
        <location evidence="2">Cell membrane</location>
        <topology evidence="2">Multi-pass membrane protein</topology>
    </subcellularLocation>
</comment>